<sequence>MEQYNLIALKSNKTRILIIGGGRAAYIKLTSFLNRGCNVFLVSTNISDNIRKLIEKYNVHYIEDKFHEKYIIDKHLVVIATDDEDLNCFIREKCDDLYKLYIDCSNNRKSTCFNSFQRETSNMVFSLNSKKACPNVTTFLGKKIKEQLESYDDYIEYVSSLRENLKKHNSKNEIMNFVCSDDFYFFFKKGYGNMVLNMFYGGIDFEANIRN</sequence>
<dbReference type="GO" id="GO:0043115">
    <property type="term" value="F:precorrin-2 dehydrogenase activity"/>
    <property type="evidence" value="ECO:0007669"/>
    <property type="project" value="UniProtKB-EC"/>
</dbReference>
<keyword evidence="3" id="KW-0560">Oxidoreductase</keyword>
<organism evidence="6 7">
    <name type="scientific">Clostridium niameyense</name>
    <dbReference type="NCBI Taxonomy" id="1622073"/>
    <lineage>
        <taxon>Bacteria</taxon>
        <taxon>Bacillati</taxon>
        <taxon>Bacillota</taxon>
        <taxon>Clostridia</taxon>
        <taxon>Eubacteriales</taxon>
        <taxon>Clostridiaceae</taxon>
        <taxon>Clostridium</taxon>
    </lineage>
</organism>
<dbReference type="Pfam" id="PF13241">
    <property type="entry name" value="NAD_binding_7"/>
    <property type="match status" value="1"/>
</dbReference>
<evidence type="ECO:0000256" key="4">
    <source>
        <dbReference type="ARBA" id="ARBA00023027"/>
    </source>
</evidence>
<dbReference type="UniPathway" id="UPA00262">
    <property type="reaction ID" value="UER00222"/>
</dbReference>
<comment type="pathway">
    <text evidence="1">Porphyrin-containing compound metabolism; siroheme biosynthesis; sirohydrochlorin from precorrin-2: step 1/1.</text>
</comment>
<name>A0A6M0RBR6_9CLOT</name>
<dbReference type="InterPro" id="IPR036291">
    <property type="entry name" value="NAD(P)-bd_dom_sf"/>
</dbReference>
<dbReference type="GO" id="GO:0004325">
    <property type="term" value="F:ferrochelatase activity"/>
    <property type="evidence" value="ECO:0007669"/>
    <property type="project" value="InterPro"/>
</dbReference>
<evidence type="ECO:0000256" key="2">
    <source>
        <dbReference type="ARBA" id="ARBA00012400"/>
    </source>
</evidence>
<evidence type="ECO:0000313" key="7">
    <source>
        <dbReference type="Proteomes" id="UP000473885"/>
    </source>
</evidence>
<dbReference type="Gene3D" id="3.40.50.720">
    <property type="entry name" value="NAD(P)-binding Rossmann-like Domain"/>
    <property type="match status" value="1"/>
</dbReference>
<dbReference type="InterPro" id="IPR028161">
    <property type="entry name" value="Met8-like"/>
</dbReference>
<reference evidence="6 7" key="1">
    <citation type="submission" date="2019-04" db="EMBL/GenBank/DDBJ databases">
        <title>Genome sequencing of Clostridium botulinum Groups I-IV and Clostridium butyricum.</title>
        <authorList>
            <person name="Brunt J."/>
            <person name="Van Vliet A.H.M."/>
            <person name="Stringer S.C."/>
            <person name="Carter A.T."/>
            <person name="Peck M.W."/>
        </authorList>
    </citation>
    <scope>NUCLEOTIDE SEQUENCE [LARGE SCALE GENOMIC DNA]</scope>
    <source>
        <strain evidence="6 7">IFR 18/094</strain>
    </source>
</reference>
<dbReference type="PANTHER" id="PTHR35330:SF1">
    <property type="entry name" value="SIROHEME BIOSYNTHESIS PROTEIN MET8"/>
    <property type="match status" value="1"/>
</dbReference>
<dbReference type="AlphaFoldDB" id="A0A6M0RBR6"/>
<dbReference type="GO" id="GO:0019354">
    <property type="term" value="P:siroheme biosynthetic process"/>
    <property type="evidence" value="ECO:0007669"/>
    <property type="project" value="UniProtKB-UniPathway"/>
</dbReference>
<proteinExistence type="predicted"/>
<dbReference type="SUPFAM" id="SSF51735">
    <property type="entry name" value="NAD(P)-binding Rossmann-fold domains"/>
    <property type="match status" value="1"/>
</dbReference>
<dbReference type="RefSeq" id="WP_163249140.1">
    <property type="nucleotide sequence ID" value="NZ_SXDP01000004.1"/>
</dbReference>
<keyword evidence="5" id="KW-0627">Porphyrin biosynthesis</keyword>
<protein>
    <recommendedName>
        <fullName evidence="2">precorrin-2 dehydrogenase</fullName>
        <ecNumber evidence="2">1.3.1.76</ecNumber>
    </recommendedName>
</protein>
<dbReference type="EMBL" id="SXDP01000004">
    <property type="protein sequence ID" value="NEZ46999.1"/>
    <property type="molecule type" value="Genomic_DNA"/>
</dbReference>
<evidence type="ECO:0000256" key="3">
    <source>
        <dbReference type="ARBA" id="ARBA00023002"/>
    </source>
</evidence>
<evidence type="ECO:0000313" key="6">
    <source>
        <dbReference type="EMBL" id="NEZ46999.1"/>
    </source>
</evidence>
<keyword evidence="4" id="KW-0520">NAD</keyword>
<gene>
    <name evidence="6" type="ORF">FDF74_07205</name>
</gene>
<dbReference type="Proteomes" id="UP000473885">
    <property type="component" value="Unassembled WGS sequence"/>
</dbReference>
<accession>A0A6M0RBR6</accession>
<dbReference type="PANTHER" id="PTHR35330">
    <property type="entry name" value="SIROHEME BIOSYNTHESIS PROTEIN MET8"/>
    <property type="match status" value="1"/>
</dbReference>
<dbReference type="EC" id="1.3.1.76" evidence="2"/>
<evidence type="ECO:0000256" key="1">
    <source>
        <dbReference type="ARBA" id="ARBA00005010"/>
    </source>
</evidence>
<evidence type="ECO:0000256" key="5">
    <source>
        <dbReference type="ARBA" id="ARBA00023244"/>
    </source>
</evidence>
<keyword evidence="7" id="KW-1185">Reference proteome</keyword>
<comment type="caution">
    <text evidence="6">The sequence shown here is derived from an EMBL/GenBank/DDBJ whole genome shotgun (WGS) entry which is preliminary data.</text>
</comment>
<dbReference type="NCBIfam" id="NF004045">
    <property type="entry name" value="PRK05562.1"/>
    <property type="match status" value="1"/>
</dbReference>